<evidence type="ECO:0000313" key="3">
    <source>
        <dbReference type="Proteomes" id="UP000298030"/>
    </source>
</evidence>
<dbReference type="PROSITE" id="PS50280">
    <property type="entry name" value="SET"/>
    <property type="match status" value="1"/>
</dbReference>
<evidence type="ECO:0000313" key="2">
    <source>
        <dbReference type="EMBL" id="TEB30634.1"/>
    </source>
</evidence>
<proteinExistence type="predicted"/>
<dbReference type="AlphaFoldDB" id="A0A4Y7T9J9"/>
<organism evidence="2 3">
    <name type="scientific">Coprinellus micaceus</name>
    <name type="common">Glistening ink-cap mushroom</name>
    <name type="synonym">Coprinus micaceus</name>
    <dbReference type="NCBI Taxonomy" id="71717"/>
    <lineage>
        <taxon>Eukaryota</taxon>
        <taxon>Fungi</taxon>
        <taxon>Dikarya</taxon>
        <taxon>Basidiomycota</taxon>
        <taxon>Agaricomycotina</taxon>
        <taxon>Agaricomycetes</taxon>
        <taxon>Agaricomycetidae</taxon>
        <taxon>Agaricales</taxon>
        <taxon>Agaricineae</taxon>
        <taxon>Psathyrellaceae</taxon>
        <taxon>Coprinellus</taxon>
    </lineage>
</organism>
<dbReference type="EMBL" id="QPFP01000022">
    <property type="protein sequence ID" value="TEB30634.1"/>
    <property type="molecule type" value="Genomic_DNA"/>
</dbReference>
<dbReference type="CDD" id="cd20071">
    <property type="entry name" value="SET_SMYD"/>
    <property type="match status" value="1"/>
</dbReference>
<dbReference type="SUPFAM" id="SSF82199">
    <property type="entry name" value="SET domain"/>
    <property type="match status" value="1"/>
</dbReference>
<gene>
    <name evidence="2" type="ORF">FA13DRAFT_1664297</name>
</gene>
<dbReference type="OrthoDB" id="265717at2759"/>
<evidence type="ECO:0000259" key="1">
    <source>
        <dbReference type="PROSITE" id="PS50280"/>
    </source>
</evidence>
<feature type="domain" description="SET" evidence="1">
    <location>
        <begin position="53"/>
        <end position="211"/>
    </location>
</feature>
<name>A0A4Y7T9J9_COPMI</name>
<reference evidence="2 3" key="1">
    <citation type="journal article" date="2019" name="Nat. Ecol. Evol.">
        <title>Megaphylogeny resolves global patterns of mushroom evolution.</title>
        <authorList>
            <person name="Varga T."/>
            <person name="Krizsan K."/>
            <person name="Foldi C."/>
            <person name="Dima B."/>
            <person name="Sanchez-Garcia M."/>
            <person name="Sanchez-Ramirez S."/>
            <person name="Szollosi G.J."/>
            <person name="Szarkandi J.G."/>
            <person name="Papp V."/>
            <person name="Albert L."/>
            <person name="Andreopoulos W."/>
            <person name="Angelini C."/>
            <person name="Antonin V."/>
            <person name="Barry K.W."/>
            <person name="Bougher N.L."/>
            <person name="Buchanan P."/>
            <person name="Buyck B."/>
            <person name="Bense V."/>
            <person name="Catcheside P."/>
            <person name="Chovatia M."/>
            <person name="Cooper J."/>
            <person name="Damon W."/>
            <person name="Desjardin D."/>
            <person name="Finy P."/>
            <person name="Geml J."/>
            <person name="Haridas S."/>
            <person name="Hughes K."/>
            <person name="Justo A."/>
            <person name="Karasinski D."/>
            <person name="Kautmanova I."/>
            <person name="Kiss B."/>
            <person name="Kocsube S."/>
            <person name="Kotiranta H."/>
            <person name="LaButti K.M."/>
            <person name="Lechner B.E."/>
            <person name="Liimatainen K."/>
            <person name="Lipzen A."/>
            <person name="Lukacs Z."/>
            <person name="Mihaltcheva S."/>
            <person name="Morgado L.N."/>
            <person name="Niskanen T."/>
            <person name="Noordeloos M.E."/>
            <person name="Ohm R.A."/>
            <person name="Ortiz-Santana B."/>
            <person name="Ovrebo C."/>
            <person name="Racz N."/>
            <person name="Riley R."/>
            <person name="Savchenko A."/>
            <person name="Shiryaev A."/>
            <person name="Soop K."/>
            <person name="Spirin V."/>
            <person name="Szebenyi C."/>
            <person name="Tomsovsky M."/>
            <person name="Tulloss R.E."/>
            <person name="Uehling J."/>
            <person name="Grigoriev I.V."/>
            <person name="Vagvolgyi C."/>
            <person name="Papp T."/>
            <person name="Martin F.M."/>
            <person name="Miettinen O."/>
            <person name="Hibbett D.S."/>
            <person name="Nagy L.G."/>
        </authorList>
    </citation>
    <scope>NUCLEOTIDE SEQUENCE [LARGE SCALE GENOMIC DNA]</scope>
    <source>
        <strain evidence="2 3">FP101781</strain>
    </source>
</reference>
<comment type="caution">
    <text evidence="2">The sequence shown here is derived from an EMBL/GenBank/DDBJ whole genome shotgun (WGS) entry which is preliminary data.</text>
</comment>
<dbReference type="InterPro" id="IPR046341">
    <property type="entry name" value="SET_dom_sf"/>
</dbReference>
<dbReference type="Proteomes" id="UP000298030">
    <property type="component" value="Unassembled WGS sequence"/>
</dbReference>
<keyword evidence="3" id="KW-1185">Reference proteome</keyword>
<dbReference type="PANTHER" id="PTHR47332:SF4">
    <property type="entry name" value="SET DOMAIN-CONTAINING PROTEIN 5"/>
    <property type="match status" value="1"/>
</dbReference>
<protein>
    <submittedName>
        <fullName evidence="2">SET domain-containing protein</fullName>
    </submittedName>
</protein>
<dbReference type="STRING" id="71717.A0A4Y7T9J9"/>
<dbReference type="PANTHER" id="PTHR47332">
    <property type="entry name" value="SET DOMAIN-CONTAINING PROTEIN 5"/>
    <property type="match status" value="1"/>
</dbReference>
<accession>A0A4Y7T9J9</accession>
<dbReference type="InterPro" id="IPR001214">
    <property type="entry name" value="SET_dom"/>
</dbReference>
<dbReference type="InterPro" id="IPR053185">
    <property type="entry name" value="SET_domain_protein"/>
</dbReference>
<dbReference type="Gene3D" id="2.170.270.10">
    <property type="entry name" value="SET domain"/>
    <property type="match status" value="1"/>
</dbReference>
<dbReference type="SMART" id="SM00317">
    <property type="entry name" value="SET"/>
    <property type="match status" value="1"/>
</dbReference>
<dbReference type="Pfam" id="PF00856">
    <property type="entry name" value="SET"/>
    <property type="match status" value="1"/>
</dbReference>
<sequence>MESGTISSSYVHHVIELPSAASNSPPIKISCLLHPSMIPLLPSPTAAPIDPDPPYEVLSTPHKGFGMFAKRHIPKGSLILVEHPAYVLPGFASNDLSTEDYEQVGRLIPSDVYEEVAKMANCRSKEECPSLIEGVARTNALTLGFEFPPNFNKLDPRPTARHYGGLFLKIGRCNHSCGPNAAWKWDFQSLSSTLFALRDMRPGEEISHTYVHPMQSRAARWKKLKPDYLFECDCPWCTLPTAEAQAESDRNREYVGMYLQTRPTYSKWSTDLCLPDDFVIDSLQAVSPIVRKEGLDRLTPLFMEEIVRCLADLGQEDEFKRWAGETIKLCRAGNRALAEELEKIIENPEKNCSTWGRRKRMKEELERKLRDQYDLDSDDDFSLDLLQVPE</sequence>